<dbReference type="AlphaFoldDB" id="A0A6I4TQK2"/>
<reference evidence="1 2" key="1">
    <citation type="submission" date="2019-12" db="EMBL/GenBank/DDBJ databases">
        <title>Genomic-based taxomic classification of the family Erythrobacteraceae.</title>
        <authorList>
            <person name="Xu L."/>
        </authorList>
    </citation>
    <scope>NUCLEOTIDE SEQUENCE [LARGE SCALE GENOMIC DNA]</scope>
    <source>
        <strain evidence="1 2">JCM 12189</strain>
    </source>
</reference>
<dbReference type="EMBL" id="WTYI01000001">
    <property type="protein sequence ID" value="MXO97237.1"/>
    <property type="molecule type" value="Genomic_DNA"/>
</dbReference>
<sequence length="215" mass="23292">MQLGARQAEQVLATRFGISEDRLLRFRGRIDRLRQLDCPQGIKTGKGRPAIFEWQQLLELAVAVSLLDVGIAPEHVAAVVNRHATDIHLAVAEFVENARKDGNFDAAYGAEDWPTERSLALVGSSFAIAGMRSSGDLAEPVIDCVEQSDLAAWLQDLGDPLRSIFFVDLGATLLALIFGLQRMGAANLDQILAAIEKTALTSVESVLEGLDDLNP</sequence>
<keyword evidence="2" id="KW-1185">Reference proteome</keyword>
<organism evidence="1 2">
    <name type="scientific">Qipengyuania aquimaris</name>
    <dbReference type="NCBI Taxonomy" id="255984"/>
    <lineage>
        <taxon>Bacteria</taxon>
        <taxon>Pseudomonadati</taxon>
        <taxon>Pseudomonadota</taxon>
        <taxon>Alphaproteobacteria</taxon>
        <taxon>Sphingomonadales</taxon>
        <taxon>Erythrobacteraceae</taxon>
        <taxon>Qipengyuania</taxon>
    </lineage>
</organism>
<dbReference type="OrthoDB" id="7478829at2"/>
<dbReference type="RefSeq" id="WP_160596205.1">
    <property type="nucleotide sequence ID" value="NZ_WTYI01000001.1"/>
</dbReference>
<name>A0A6I4TQK2_9SPHN</name>
<protein>
    <submittedName>
        <fullName evidence="1">Uncharacterized protein</fullName>
    </submittedName>
</protein>
<proteinExistence type="predicted"/>
<gene>
    <name evidence="1" type="ORF">GRI34_12495</name>
</gene>
<dbReference type="Proteomes" id="UP000432727">
    <property type="component" value="Unassembled WGS sequence"/>
</dbReference>
<accession>A0A6I4TQK2</accession>
<comment type="caution">
    <text evidence="1">The sequence shown here is derived from an EMBL/GenBank/DDBJ whole genome shotgun (WGS) entry which is preliminary data.</text>
</comment>
<evidence type="ECO:0000313" key="2">
    <source>
        <dbReference type="Proteomes" id="UP000432727"/>
    </source>
</evidence>
<evidence type="ECO:0000313" key="1">
    <source>
        <dbReference type="EMBL" id="MXO97237.1"/>
    </source>
</evidence>